<proteinExistence type="predicted"/>
<protein>
    <submittedName>
        <fullName evidence="1">Unannotated protein</fullName>
    </submittedName>
</protein>
<dbReference type="SUPFAM" id="SSF81901">
    <property type="entry name" value="HCP-like"/>
    <property type="match status" value="1"/>
</dbReference>
<gene>
    <name evidence="1" type="ORF">UFOPK3775_00304</name>
</gene>
<reference evidence="1" key="1">
    <citation type="submission" date="2020-05" db="EMBL/GenBank/DDBJ databases">
        <authorList>
            <person name="Chiriac C."/>
            <person name="Salcher M."/>
            <person name="Ghai R."/>
            <person name="Kavagutti S V."/>
        </authorList>
    </citation>
    <scope>NUCLEOTIDE SEQUENCE</scope>
</reference>
<dbReference type="AlphaFoldDB" id="A0A6J5YYH5"/>
<evidence type="ECO:0000313" key="1">
    <source>
        <dbReference type="EMBL" id="CAB4332683.1"/>
    </source>
</evidence>
<dbReference type="InterPro" id="IPR011990">
    <property type="entry name" value="TPR-like_helical_dom_sf"/>
</dbReference>
<dbReference type="Gene3D" id="1.25.40.10">
    <property type="entry name" value="Tetratricopeptide repeat domain"/>
    <property type="match status" value="1"/>
</dbReference>
<dbReference type="EMBL" id="CAESAK010000025">
    <property type="protein sequence ID" value="CAB4332683.1"/>
    <property type="molecule type" value="Genomic_DNA"/>
</dbReference>
<dbReference type="SMART" id="SM00028">
    <property type="entry name" value="TPR"/>
    <property type="match status" value="1"/>
</dbReference>
<dbReference type="InterPro" id="IPR019734">
    <property type="entry name" value="TPR_rpt"/>
</dbReference>
<dbReference type="PROSITE" id="PS50005">
    <property type="entry name" value="TPR"/>
    <property type="match status" value="1"/>
</dbReference>
<name>A0A6J5YYH5_9ZZZZ</name>
<sequence length="527" mass="60651">MAEKQMSYPEGSVPASLHWLHVGRRVTSELADSWFESFNPKSVRDSLFKEWTAYDDLAKIALDTSLVVGNEYKIISEFSASMTNIGYEYVPILQSELGKSILKTLDDNEMVYYFENNLLIDDFQFVEVDDEFALRVHLPWETYFGSRFMQSFVIYRNAEGNEECYWHSPVLYGSRPMLGRNYYEILTDIEDPDSIVEINLSKEERERGVLAFDDWSREIYLPWLAKSLFYLAETPFPSSIMNMSRSLAFSGLNEAQFPIPHMQIENRAQLLAVGTRSNGERVTYPALNILAPQQMQMGWLFSTQDSKSQLQILSRITDGLVRVNSYLQDGYLNHNEPESPFCFDGVVFSGNQLERKFADTGMQGGYYRWIPTPEVFDLLEQTEELWASIDEPDKTQEQKNSLYAWIGDEGIGNAAVASCLNDGMYSIFIPNEYWGAFDFYAPTAFRLDVKDQSTNAMSNWGVAHYIQGNFEMAIKCFEIALDREDKFAEDEASFYLSKIYEKQGDLAKSEEYRKRCEAAGGYEPTYI</sequence>
<organism evidence="1">
    <name type="scientific">freshwater metagenome</name>
    <dbReference type="NCBI Taxonomy" id="449393"/>
    <lineage>
        <taxon>unclassified sequences</taxon>
        <taxon>metagenomes</taxon>
        <taxon>ecological metagenomes</taxon>
    </lineage>
</organism>
<accession>A0A6J5YYH5</accession>